<reference evidence="3 4" key="1">
    <citation type="submission" date="2019-06" db="EMBL/GenBank/DDBJ databases">
        <title>Whole genome shotgun sequence of Cellulomonas gelida NBRC 3748.</title>
        <authorList>
            <person name="Hosoyama A."/>
            <person name="Uohara A."/>
            <person name="Ohji S."/>
            <person name="Ichikawa N."/>
        </authorList>
    </citation>
    <scope>NUCLEOTIDE SEQUENCE [LARGE SCALE GENOMIC DNA]</scope>
    <source>
        <strain evidence="3 4">NBRC 3748</strain>
    </source>
</reference>
<feature type="compositionally biased region" description="Basic residues" evidence="1">
    <location>
        <begin position="15"/>
        <end position="31"/>
    </location>
</feature>
<evidence type="ECO:0000256" key="1">
    <source>
        <dbReference type="SAM" id="MobiDB-lite"/>
    </source>
</evidence>
<evidence type="ECO:0000259" key="2">
    <source>
        <dbReference type="Pfam" id="PF11350"/>
    </source>
</evidence>
<protein>
    <recommendedName>
        <fullName evidence="2">DUF3152 domain-containing protein</fullName>
    </recommendedName>
</protein>
<evidence type="ECO:0000313" key="3">
    <source>
        <dbReference type="EMBL" id="GEA84090.1"/>
    </source>
</evidence>
<dbReference type="Pfam" id="PF11350">
    <property type="entry name" value="DUF3152"/>
    <property type="match status" value="1"/>
</dbReference>
<comment type="caution">
    <text evidence="3">The sequence shown here is derived from an EMBL/GenBank/DDBJ whole genome shotgun (WGS) entry which is preliminary data.</text>
</comment>
<proteinExistence type="predicted"/>
<feature type="domain" description="DUF3152" evidence="2">
    <location>
        <begin position="141"/>
        <end position="306"/>
    </location>
</feature>
<organism evidence="3 4">
    <name type="scientific">Cellulomonas gelida</name>
    <dbReference type="NCBI Taxonomy" id="1712"/>
    <lineage>
        <taxon>Bacteria</taxon>
        <taxon>Bacillati</taxon>
        <taxon>Actinomycetota</taxon>
        <taxon>Actinomycetes</taxon>
        <taxon>Micrococcales</taxon>
        <taxon>Cellulomonadaceae</taxon>
        <taxon>Cellulomonas</taxon>
    </lineage>
</organism>
<keyword evidence="4" id="KW-1185">Reference proteome</keyword>
<feature type="region of interest" description="Disordered" evidence="1">
    <location>
        <begin position="85"/>
        <end position="106"/>
    </location>
</feature>
<dbReference type="SUPFAM" id="SSF55486">
    <property type="entry name" value="Metalloproteases ('zincins'), catalytic domain"/>
    <property type="match status" value="1"/>
</dbReference>
<feature type="region of interest" description="Disordered" evidence="1">
    <location>
        <begin position="1"/>
        <end position="31"/>
    </location>
</feature>
<dbReference type="OrthoDB" id="9779865at2"/>
<dbReference type="AlphaFoldDB" id="A0A4Y3KMA1"/>
<accession>A0A4Y3KMA1</accession>
<dbReference type="InterPro" id="IPR022603">
    <property type="entry name" value="DUF3152"/>
</dbReference>
<dbReference type="RefSeq" id="WP_141369790.1">
    <property type="nucleotide sequence ID" value="NZ_BJLQ01000010.1"/>
</dbReference>
<name>A0A4Y3KMA1_9CELL</name>
<dbReference type="EMBL" id="BJLQ01000010">
    <property type="protein sequence ID" value="GEA84090.1"/>
    <property type="molecule type" value="Genomic_DNA"/>
</dbReference>
<sequence>MSQATVHRSGDPRRGRGPTRRSRRAAARTRRRGLAALVTATALVAGAGTGWAVAGSSRAGSAAVASIAEATSLVVADDVQRVRSSAVARGDGHRDVPTELPTPVAAPSDLDASLSAGREPVPAVTLPPGLTADDLAAGLLGRDVPVSASGDLVVVPGSASGPGTGAVKRVRVEVEGGLAVDGERFAAFVMATLNDPRGWGADGSVSFDRTDSDADLRVVLASPDLVDELCAPLATNGKVSCGRNGHAVLNLLRWVEGSPAYGDALSPYRNYLVNHEVGHLLGHPHQRCPGPGQVAPLMQQQSYSVTPCTPNPWPHPES</sequence>
<dbReference type="Proteomes" id="UP000320461">
    <property type="component" value="Unassembled WGS sequence"/>
</dbReference>
<evidence type="ECO:0000313" key="4">
    <source>
        <dbReference type="Proteomes" id="UP000320461"/>
    </source>
</evidence>
<gene>
    <name evidence="3" type="ORF">CGE01nite_13410</name>
</gene>